<evidence type="ECO:0000259" key="1">
    <source>
        <dbReference type="PROSITE" id="PS50181"/>
    </source>
</evidence>
<accession>A0A819I878</accession>
<dbReference type="InterPro" id="IPR032675">
    <property type="entry name" value="LRR_dom_sf"/>
</dbReference>
<dbReference type="SUPFAM" id="SSF52047">
    <property type="entry name" value="RNI-like"/>
    <property type="match status" value="2"/>
</dbReference>
<evidence type="ECO:0000313" key="3">
    <source>
        <dbReference type="Proteomes" id="UP000663823"/>
    </source>
</evidence>
<dbReference type="EMBL" id="CAJOAX010004584">
    <property type="protein sequence ID" value="CAF3912218.1"/>
    <property type="molecule type" value="Genomic_DNA"/>
</dbReference>
<organism evidence="2 3">
    <name type="scientific">Rotaria sordida</name>
    <dbReference type="NCBI Taxonomy" id="392033"/>
    <lineage>
        <taxon>Eukaryota</taxon>
        <taxon>Metazoa</taxon>
        <taxon>Spiralia</taxon>
        <taxon>Gnathifera</taxon>
        <taxon>Rotifera</taxon>
        <taxon>Eurotatoria</taxon>
        <taxon>Bdelloidea</taxon>
        <taxon>Philodinida</taxon>
        <taxon>Philodinidae</taxon>
        <taxon>Rotaria</taxon>
    </lineage>
</organism>
<dbReference type="Proteomes" id="UP000663823">
    <property type="component" value="Unassembled WGS sequence"/>
</dbReference>
<reference evidence="2" key="1">
    <citation type="submission" date="2021-02" db="EMBL/GenBank/DDBJ databases">
        <authorList>
            <person name="Nowell W R."/>
        </authorList>
    </citation>
    <scope>NUCLEOTIDE SEQUENCE</scope>
</reference>
<protein>
    <recommendedName>
        <fullName evidence="1">F-box domain-containing protein</fullName>
    </recommendedName>
</protein>
<evidence type="ECO:0000313" key="2">
    <source>
        <dbReference type="EMBL" id="CAF3912218.1"/>
    </source>
</evidence>
<gene>
    <name evidence="2" type="ORF">OTI717_LOCUS24359</name>
</gene>
<dbReference type="Gene3D" id="3.80.10.10">
    <property type="entry name" value="Ribonuclease Inhibitor"/>
    <property type="match status" value="2"/>
</dbReference>
<feature type="domain" description="F-box" evidence="1">
    <location>
        <begin position="500"/>
        <end position="547"/>
    </location>
</feature>
<sequence>MFQFKRRLHNNKPFEGQIKKFRITYDDKKIISYFENLSNELFYEIFDYLEGCDLFQAFSNLNSRFQVLLISSCLRLKIDLRLNKEAFLKYYSTCVVASNKDRIISLSLGNYHQYNSVTYDDKKIISSFENLSNELFYEIFDYLDGYEIYKAFSNLNSRFQVLLISSCLRLKIDLRSLSEPLQQNSAIGIINTNKHQIISLNMTNFDHYDSSLTLFNIDSSFSRLESLVLDDMKSNQLIPLLVSLISLPRLFSLTIYYDDDLKDISNIYQLVFNLPMLNYYKLSFFSFESFIPLSIATSNQFSSIKYLVIDHCCTLDELINTISYTPQLCRLICQQLNESDDNIVKDSLKIIFSLTRISIARCYVVFDELETFLTNVSPQLEVLRIQTFKDVNYLDADRWERIISHYLLHLNIFEFKYEELIDEELESTVYHERLNEFNSLFWIKRQWLFKIYIDTNYWDDNVIIYAISSHRKTPDNSHKDKENDENFINEIAKYNDRKITNCLENLSNELFYEIFDYLDSCDLFKAFSNLNIRFEALLTSLFLLLKIDLRFHPEVIQRYRSTCIVVPNKHRIISLSLTNFYLYNSTFTRFNIDSSFSRLESLVLDNMKSNELIPLLINLISLPRLFSLTIYYDDDLKDLSNIYQIIFNLPMLNYYKLSFFSLESFIPISRATNDQFSSIKYLVIDHCCTLDELINIISYTPQLCRLTCEEVNESTKNIVKDTLNTIFSLTHIFIAKCYAQFDELETFLTNVSPQLEVLCINTFKDVNYLDANRWEQIISQYLLYLNTFEFQYEEFIDEDFKASVYHELINRFNSSFWIKRKWFFTISIKTDSWDDNIIVYSIVPYRQTRDNFEKEKKNNHQFIDEIYKNVIQHNDISNKHVSIILNVTDLSHTDSDELFIDMISPILAMIPITCLNITLNEIFIGTLIDLMKCLSNLDSLFISSLSMIQPRCLSIEETKIFRLLSNTNKITKVNLEKMNDLEEVQFLVDLCPRMKYFEIDCTNGICPEKVLRFILMKNTKYIRNLCVLCLKISPMNMNIIDKLKNIIDIEQLCQTYTIEQIDSRIYFRLNL</sequence>
<dbReference type="AlphaFoldDB" id="A0A819I878"/>
<name>A0A819I878_9BILA</name>
<proteinExistence type="predicted"/>
<comment type="caution">
    <text evidence="2">The sequence shown here is derived from an EMBL/GenBank/DDBJ whole genome shotgun (WGS) entry which is preliminary data.</text>
</comment>
<dbReference type="InterPro" id="IPR001810">
    <property type="entry name" value="F-box_dom"/>
</dbReference>
<dbReference type="PROSITE" id="PS50181">
    <property type="entry name" value="FBOX"/>
    <property type="match status" value="1"/>
</dbReference>